<evidence type="ECO:0000256" key="6">
    <source>
        <dbReference type="SAM" id="Phobius"/>
    </source>
</evidence>
<keyword evidence="10" id="KW-1185">Reference proteome</keyword>
<evidence type="ECO:0000256" key="2">
    <source>
        <dbReference type="ARBA" id="ARBA00022525"/>
    </source>
</evidence>
<keyword evidence="6" id="KW-0812">Transmembrane</keyword>
<protein>
    <recommendedName>
        <fullName evidence="8">Gram-positive cocci surface proteins LPxTG domain-containing protein</fullName>
    </recommendedName>
</protein>
<keyword evidence="6" id="KW-0472">Membrane</keyword>
<organism evidence="9 10">
    <name type="scientific">Sediminivirga luteola</name>
    <dbReference type="NCBI Taxonomy" id="1774748"/>
    <lineage>
        <taxon>Bacteria</taxon>
        <taxon>Bacillati</taxon>
        <taxon>Actinomycetota</taxon>
        <taxon>Actinomycetes</taxon>
        <taxon>Micrococcales</taxon>
        <taxon>Brevibacteriaceae</taxon>
        <taxon>Sediminivirga</taxon>
    </lineage>
</organism>
<feature type="compositionally biased region" description="Acidic residues" evidence="5">
    <location>
        <begin position="145"/>
        <end position="167"/>
    </location>
</feature>
<keyword evidence="4" id="KW-0572">Peptidoglycan-anchor</keyword>
<name>A0A8J2TW08_9MICO</name>
<dbReference type="Proteomes" id="UP000616114">
    <property type="component" value="Unassembled WGS sequence"/>
</dbReference>
<keyword evidence="3 7" id="KW-0732">Signal</keyword>
<dbReference type="EMBL" id="BMFY01000002">
    <property type="protein sequence ID" value="GGA06371.1"/>
    <property type="molecule type" value="Genomic_DNA"/>
</dbReference>
<evidence type="ECO:0000256" key="7">
    <source>
        <dbReference type="SAM" id="SignalP"/>
    </source>
</evidence>
<feature type="compositionally biased region" description="Low complexity" evidence="5">
    <location>
        <begin position="168"/>
        <end position="226"/>
    </location>
</feature>
<evidence type="ECO:0000313" key="10">
    <source>
        <dbReference type="Proteomes" id="UP000616114"/>
    </source>
</evidence>
<feature type="region of interest" description="Disordered" evidence="5">
    <location>
        <begin position="124"/>
        <end position="277"/>
    </location>
</feature>
<feature type="chain" id="PRO_5039260216" description="Gram-positive cocci surface proteins LPxTG domain-containing protein" evidence="7">
    <location>
        <begin position="21"/>
        <end position="452"/>
    </location>
</feature>
<keyword evidence="2" id="KW-0964">Secreted</keyword>
<feature type="compositionally biased region" description="Low complexity" evidence="5">
    <location>
        <begin position="247"/>
        <end position="272"/>
    </location>
</feature>
<accession>A0A8J2TW08</accession>
<proteinExistence type="predicted"/>
<reference evidence="9" key="1">
    <citation type="journal article" date="2014" name="Int. J. Syst. Evol. Microbiol.">
        <title>Complete genome sequence of Corynebacterium casei LMG S-19264T (=DSM 44701T), isolated from a smear-ripened cheese.</title>
        <authorList>
            <consortium name="US DOE Joint Genome Institute (JGI-PGF)"/>
            <person name="Walter F."/>
            <person name="Albersmeier A."/>
            <person name="Kalinowski J."/>
            <person name="Ruckert C."/>
        </authorList>
    </citation>
    <scope>NUCLEOTIDE SEQUENCE</scope>
    <source>
        <strain evidence="9">CGMCC 1.12785</strain>
    </source>
</reference>
<feature type="signal peptide" evidence="7">
    <location>
        <begin position="1"/>
        <end position="20"/>
    </location>
</feature>
<sequence length="452" mass="46219">MLAPAVAIALSGFAAGPVFAAASPSPTPPSAEAEEPEINPQVTLRISEINPDDVANDERGVPFYGTEFTPGGTASVVVTGTDGTEYAPEGRLEVTEDGLVSGTFYFTATGGAFVPEGTYRLKLVDNDSEDESNETTFEVSRDVTEWEPDELPTAEPTESETTPEETTETTAPEETTETTAPEETSTPTPSASPTSEPTPTATTPAPEETSETPSPSPTQTTEPTTEPTDEPTTEPAPEETTEETTEEPTASPTPEETTTAPEETASPEQTTAPEEDDQEVYAAYVVIEPSEITAQDFSNANGGVTITVLDAAPGSEVTLTVNHAQGRVDTYTDTKTVDENGTAVFSVRAIGNAVLGEYQVTVDGDQIEAQAGSFTVLSNDPGDSGSGGSGGSGSGESGSSGSGGTSSGGSTLPRTGSEMTGIALGAGLLVIGTAAIAVSRRKAKDANGPADL</sequence>
<comment type="caution">
    <text evidence="9">The sequence shown here is derived from an EMBL/GenBank/DDBJ whole genome shotgun (WGS) entry which is preliminary data.</text>
</comment>
<keyword evidence="1" id="KW-0134">Cell wall</keyword>
<keyword evidence="6" id="KW-1133">Transmembrane helix</keyword>
<evidence type="ECO:0000259" key="8">
    <source>
        <dbReference type="Pfam" id="PF00746"/>
    </source>
</evidence>
<dbReference type="NCBIfam" id="TIGR01167">
    <property type="entry name" value="LPXTG_anchor"/>
    <property type="match status" value="1"/>
</dbReference>
<feature type="compositionally biased region" description="Gly residues" evidence="5">
    <location>
        <begin position="384"/>
        <end position="407"/>
    </location>
</feature>
<feature type="compositionally biased region" description="Acidic residues" evidence="5">
    <location>
        <begin position="227"/>
        <end position="246"/>
    </location>
</feature>
<reference evidence="9" key="2">
    <citation type="submission" date="2020-09" db="EMBL/GenBank/DDBJ databases">
        <authorList>
            <person name="Sun Q."/>
            <person name="Zhou Y."/>
        </authorList>
    </citation>
    <scope>NUCLEOTIDE SEQUENCE</scope>
    <source>
        <strain evidence="9">CGMCC 1.12785</strain>
    </source>
</reference>
<feature type="domain" description="Gram-positive cocci surface proteins LPxTG" evidence="8">
    <location>
        <begin position="406"/>
        <end position="444"/>
    </location>
</feature>
<feature type="region of interest" description="Disordered" evidence="5">
    <location>
        <begin position="375"/>
        <end position="417"/>
    </location>
</feature>
<evidence type="ECO:0000256" key="4">
    <source>
        <dbReference type="ARBA" id="ARBA00023088"/>
    </source>
</evidence>
<evidence type="ECO:0000256" key="5">
    <source>
        <dbReference type="SAM" id="MobiDB-lite"/>
    </source>
</evidence>
<evidence type="ECO:0000256" key="3">
    <source>
        <dbReference type="ARBA" id="ARBA00022729"/>
    </source>
</evidence>
<evidence type="ECO:0000256" key="1">
    <source>
        <dbReference type="ARBA" id="ARBA00022512"/>
    </source>
</evidence>
<dbReference type="Pfam" id="PF00746">
    <property type="entry name" value="Gram_pos_anchor"/>
    <property type="match status" value="1"/>
</dbReference>
<feature type="transmembrane region" description="Helical" evidence="6">
    <location>
        <begin position="419"/>
        <end position="438"/>
    </location>
</feature>
<dbReference type="AlphaFoldDB" id="A0A8J2TW08"/>
<evidence type="ECO:0000313" key="9">
    <source>
        <dbReference type="EMBL" id="GGA06371.1"/>
    </source>
</evidence>
<dbReference type="InterPro" id="IPR019931">
    <property type="entry name" value="LPXTG_anchor"/>
</dbReference>
<gene>
    <name evidence="9" type="ORF">GCM10011333_06650</name>
</gene>